<name>A0AAN5C7J8_9BILA</name>
<keyword evidence="3" id="KW-1185">Reference proteome</keyword>
<dbReference type="Proteomes" id="UP001328107">
    <property type="component" value="Unassembled WGS sequence"/>
</dbReference>
<evidence type="ECO:0000313" key="3">
    <source>
        <dbReference type="Proteomes" id="UP001328107"/>
    </source>
</evidence>
<accession>A0AAN5C7J8</accession>
<keyword evidence="1" id="KW-0472">Membrane</keyword>
<organism evidence="2 3">
    <name type="scientific">Pristionchus mayeri</name>
    <dbReference type="NCBI Taxonomy" id="1317129"/>
    <lineage>
        <taxon>Eukaryota</taxon>
        <taxon>Metazoa</taxon>
        <taxon>Ecdysozoa</taxon>
        <taxon>Nematoda</taxon>
        <taxon>Chromadorea</taxon>
        <taxon>Rhabditida</taxon>
        <taxon>Rhabditina</taxon>
        <taxon>Diplogasteromorpha</taxon>
        <taxon>Diplogasteroidea</taxon>
        <taxon>Neodiplogasteridae</taxon>
        <taxon>Pristionchus</taxon>
    </lineage>
</organism>
<feature type="non-terminal residue" evidence="2">
    <location>
        <position position="91"/>
    </location>
</feature>
<sequence>CTSQMLDANLLTIAFFTDGDLSFFLVYLILNAISLTYGMFCWKIFPLESGKHRDPLYYATVKSAAKLDEKVADSLHVPAAVKQISTCVKSV</sequence>
<keyword evidence="1" id="KW-0812">Transmembrane</keyword>
<proteinExistence type="predicted"/>
<dbReference type="AlphaFoldDB" id="A0AAN5C7J8"/>
<dbReference type="EMBL" id="BTRK01000001">
    <property type="protein sequence ID" value="GMR31401.1"/>
    <property type="molecule type" value="Genomic_DNA"/>
</dbReference>
<comment type="caution">
    <text evidence="2">The sequence shown here is derived from an EMBL/GenBank/DDBJ whole genome shotgun (WGS) entry which is preliminary data.</text>
</comment>
<feature type="non-terminal residue" evidence="2">
    <location>
        <position position="1"/>
    </location>
</feature>
<reference evidence="3" key="1">
    <citation type="submission" date="2022-10" db="EMBL/GenBank/DDBJ databases">
        <title>Genome assembly of Pristionchus species.</title>
        <authorList>
            <person name="Yoshida K."/>
            <person name="Sommer R.J."/>
        </authorList>
    </citation>
    <scope>NUCLEOTIDE SEQUENCE [LARGE SCALE GENOMIC DNA]</scope>
    <source>
        <strain evidence="3">RS5460</strain>
    </source>
</reference>
<gene>
    <name evidence="2" type="ORF">PMAYCL1PPCAC_01596</name>
</gene>
<evidence type="ECO:0000313" key="2">
    <source>
        <dbReference type="EMBL" id="GMR31401.1"/>
    </source>
</evidence>
<evidence type="ECO:0000256" key="1">
    <source>
        <dbReference type="SAM" id="Phobius"/>
    </source>
</evidence>
<protein>
    <submittedName>
        <fullName evidence="2">Uncharacterized protein</fullName>
    </submittedName>
</protein>
<keyword evidence="1" id="KW-1133">Transmembrane helix</keyword>
<feature type="transmembrane region" description="Helical" evidence="1">
    <location>
        <begin position="24"/>
        <end position="45"/>
    </location>
</feature>